<evidence type="ECO:0000256" key="3">
    <source>
        <dbReference type="ARBA" id="ARBA00022737"/>
    </source>
</evidence>
<feature type="region of interest" description="Disordered" evidence="8">
    <location>
        <begin position="233"/>
        <end position="273"/>
    </location>
</feature>
<name>A0A8H7UZY6_9FUNG</name>
<dbReference type="GO" id="GO:0003730">
    <property type="term" value="F:mRNA 3'-UTR binding"/>
    <property type="evidence" value="ECO:0007669"/>
    <property type="project" value="TreeGrafter"/>
</dbReference>
<dbReference type="InterPro" id="IPR033712">
    <property type="entry name" value="Pumilio_RNA-bd"/>
</dbReference>
<sequence length="885" mass="101225">MQQGAYKLDYSNRVQPDLQQPKARNQPQGQLAALMRGRVDSENEMYLVDSMQQHDQRPSSAPPDPHQFQFPVISQQQNPAWKSNNQPIASPLYDPSSSSRQVWSNNSKKQARPATMDTYHSFQGDDGAGYFNNNGMQRVIQEQQTEPLSSYQSVWTPSGLISPQDNNIQQQQQQQQHFDQVRSSSPFSQVPQQQQQQRSNGSSSRGYFSVFEEQQQQQQQTPAFIEGESSYARFPLSRPMSPPVRSKYVTSPPPRANSTPPANHHLNNQQQQRQIEDYEYAQLMMQQQDDHVLSKKNIQQQQRYYQWMNSQGQNAPPHQSLDAVLNESSMPWGGNMSPGGLIVASPFESDRSRVHTPQPQTQQWDEVDNGGRPFINTKFTNNTNEDMIRTPLGWDNSRAASPLIHSSLPSTPIVDNNDRLLLQLQSRQRQILLQQEQILMLREQMMRQQPIMMNSSSASTTSSSTERYYPAPVTIPNTTRHHRHEVPSTPTTEPIVPIIRSPLLEEFRSNKSKKFGLKDIINHVVEFSGDQHGSRFIQQKLETANSDDKQFVFDEILPNCLQLMTDVFGNYVIQKLFEHGNQSQKTVLAKQMEGHILSLSLQMYGCRVVQKALEYVLTDQQAILIHELDGCVLKCVKDQNGNHVVQKAIERVPAQHIQFIIDTFYGQVYHLATHPYGCRVIQRMFEHCPEEQTIYLLEELHRSTSQLVQDQYGNYVIQHILEHGKPKDKAMIISKVRGHTLQLSKHKFASNVVEKCVAYGCQSDRQALIEEVLMTRPDGSYPLMSMMKDQYANYVVQKMLDVVDGDQRDLLVAKIKPHLQGLKKYTYGKHLISTCLEVEKQMMFSHNSTISTLDIETLNITDSLLPNPNTPINNSANNHLISNDH</sequence>
<feature type="region of interest" description="Disordered" evidence="8">
    <location>
        <begin position="1"/>
        <end position="31"/>
    </location>
</feature>
<keyword evidence="2" id="KW-0963">Cytoplasm</keyword>
<keyword evidence="4" id="KW-0694">RNA-binding</keyword>
<reference evidence="10" key="1">
    <citation type="submission" date="2020-12" db="EMBL/GenBank/DDBJ databases">
        <title>Metabolic potential, ecology and presence of endohyphal bacteria is reflected in genomic diversity of Mucoromycotina.</title>
        <authorList>
            <person name="Muszewska A."/>
            <person name="Okrasinska A."/>
            <person name="Steczkiewicz K."/>
            <person name="Drgas O."/>
            <person name="Orlowska M."/>
            <person name="Perlinska-Lenart U."/>
            <person name="Aleksandrzak-Piekarczyk T."/>
            <person name="Szatraj K."/>
            <person name="Zielenkiewicz U."/>
            <person name="Pilsyk S."/>
            <person name="Malc E."/>
            <person name="Mieczkowski P."/>
            <person name="Kruszewska J.S."/>
            <person name="Biernat P."/>
            <person name="Pawlowska J."/>
        </authorList>
    </citation>
    <scope>NUCLEOTIDE SEQUENCE</scope>
    <source>
        <strain evidence="10">WA0000017839</strain>
    </source>
</reference>
<dbReference type="SMART" id="SM00025">
    <property type="entry name" value="Pumilio"/>
    <property type="match status" value="8"/>
</dbReference>
<dbReference type="PROSITE" id="PS50303">
    <property type="entry name" value="PUM_HD"/>
    <property type="match status" value="1"/>
</dbReference>
<dbReference type="Gene3D" id="1.25.10.10">
    <property type="entry name" value="Leucine-rich Repeat Variant"/>
    <property type="match status" value="1"/>
</dbReference>
<evidence type="ECO:0000256" key="6">
    <source>
        <dbReference type="ARBA" id="ARBA00081811"/>
    </source>
</evidence>
<dbReference type="InterPro" id="IPR011989">
    <property type="entry name" value="ARM-like"/>
</dbReference>
<evidence type="ECO:0000313" key="10">
    <source>
        <dbReference type="EMBL" id="KAG2198278.1"/>
    </source>
</evidence>
<feature type="repeat" description="Pumilio" evidence="7">
    <location>
        <begin position="663"/>
        <end position="698"/>
    </location>
</feature>
<feature type="compositionally biased region" description="Polar residues" evidence="8">
    <location>
        <begin position="12"/>
        <end position="29"/>
    </location>
</feature>
<feature type="repeat" description="Pumilio" evidence="7">
    <location>
        <begin position="699"/>
        <end position="734"/>
    </location>
</feature>
<feature type="compositionally biased region" description="Polar residues" evidence="8">
    <location>
        <begin position="144"/>
        <end position="168"/>
    </location>
</feature>
<comment type="similarity">
    <text evidence="5">Belongs to the PUF3 family.</text>
</comment>
<keyword evidence="11" id="KW-1185">Reference proteome</keyword>
<dbReference type="FunFam" id="1.25.10.10:FF:000004">
    <property type="entry name" value="Pumilio homolog 1 isoform 2"/>
    <property type="match status" value="1"/>
</dbReference>
<feature type="region of interest" description="Disordered" evidence="8">
    <location>
        <begin position="472"/>
        <end position="494"/>
    </location>
</feature>
<comment type="subcellular location">
    <subcellularLocation>
        <location evidence="1">Cytoplasm</location>
    </subcellularLocation>
</comment>
<feature type="compositionally biased region" description="Low complexity" evidence="8">
    <location>
        <begin position="169"/>
        <end position="205"/>
    </location>
</feature>
<evidence type="ECO:0000313" key="11">
    <source>
        <dbReference type="Proteomes" id="UP000603453"/>
    </source>
</evidence>
<evidence type="ECO:0000256" key="1">
    <source>
        <dbReference type="ARBA" id="ARBA00004496"/>
    </source>
</evidence>
<feature type="region of interest" description="Disordered" evidence="8">
    <location>
        <begin position="144"/>
        <end position="205"/>
    </location>
</feature>
<dbReference type="Pfam" id="PF00806">
    <property type="entry name" value="PUF"/>
    <property type="match status" value="8"/>
</dbReference>
<dbReference type="Proteomes" id="UP000603453">
    <property type="component" value="Unassembled WGS sequence"/>
</dbReference>
<evidence type="ECO:0000256" key="7">
    <source>
        <dbReference type="PROSITE-ProRule" id="PRU00317"/>
    </source>
</evidence>
<feature type="compositionally biased region" description="Polar residues" evidence="8">
    <location>
        <begin position="256"/>
        <end position="268"/>
    </location>
</feature>
<feature type="repeat" description="Pumilio" evidence="7">
    <location>
        <begin position="555"/>
        <end position="590"/>
    </location>
</feature>
<gene>
    <name evidence="10" type="ORF">INT47_004362</name>
</gene>
<dbReference type="GO" id="GO:0000288">
    <property type="term" value="P:nuclear-transcribed mRNA catabolic process, deadenylation-dependent decay"/>
    <property type="evidence" value="ECO:0007669"/>
    <property type="project" value="TreeGrafter"/>
</dbReference>
<dbReference type="PANTHER" id="PTHR12537">
    <property type="entry name" value="RNA BINDING PROTEIN PUMILIO-RELATED"/>
    <property type="match status" value="1"/>
</dbReference>
<comment type="caution">
    <text evidence="10">The sequence shown here is derived from an EMBL/GenBank/DDBJ whole genome shotgun (WGS) entry which is preliminary data.</text>
</comment>
<evidence type="ECO:0000256" key="4">
    <source>
        <dbReference type="ARBA" id="ARBA00022884"/>
    </source>
</evidence>
<evidence type="ECO:0000256" key="8">
    <source>
        <dbReference type="SAM" id="MobiDB-lite"/>
    </source>
</evidence>
<dbReference type="GO" id="GO:0005737">
    <property type="term" value="C:cytoplasm"/>
    <property type="evidence" value="ECO:0007669"/>
    <property type="project" value="UniProtKB-SubCell"/>
</dbReference>
<feature type="domain" description="PUM-HD" evidence="9">
    <location>
        <begin position="499"/>
        <end position="839"/>
    </location>
</feature>
<feature type="repeat" description="Pumilio" evidence="7">
    <location>
        <begin position="519"/>
        <end position="554"/>
    </location>
</feature>
<dbReference type="PANTHER" id="PTHR12537:SF12">
    <property type="entry name" value="MATERNAL PROTEIN PUMILIO"/>
    <property type="match status" value="1"/>
</dbReference>
<organism evidence="10 11">
    <name type="scientific">Mucor saturninus</name>
    <dbReference type="NCBI Taxonomy" id="64648"/>
    <lineage>
        <taxon>Eukaryota</taxon>
        <taxon>Fungi</taxon>
        <taxon>Fungi incertae sedis</taxon>
        <taxon>Mucoromycota</taxon>
        <taxon>Mucoromycotina</taxon>
        <taxon>Mucoromycetes</taxon>
        <taxon>Mucorales</taxon>
        <taxon>Mucorineae</taxon>
        <taxon>Mucoraceae</taxon>
        <taxon>Mucor</taxon>
    </lineage>
</organism>
<proteinExistence type="inferred from homology"/>
<protein>
    <recommendedName>
        <fullName evidence="6">Pumilio homology domain family member 3</fullName>
    </recommendedName>
</protein>
<dbReference type="InterPro" id="IPR033133">
    <property type="entry name" value="PUM-HD"/>
</dbReference>
<dbReference type="OrthoDB" id="668540at2759"/>
<feature type="repeat" description="Pumilio" evidence="7">
    <location>
        <begin position="627"/>
        <end position="662"/>
    </location>
</feature>
<feature type="region of interest" description="Disordered" evidence="8">
    <location>
        <begin position="351"/>
        <end position="372"/>
    </location>
</feature>
<dbReference type="PROSITE" id="PS50302">
    <property type="entry name" value="PUM"/>
    <property type="match status" value="8"/>
</dbReference>
<feature type="repeat" description="Pumilio" evidence="7">
    <location>
        <begin position="771"/>
        <end position="813"/>
    </location>
</feature>
<evidence type="ECO:0000256" key="2">
    <source>
        <dbReference type="ARBA" id="ARBA00022490"/>
    </source>
</evidence>
<dbReference type="CDD" id="cd07920">
    <property type="entry name" value="Pumilio"/>
    <property type="match status" value="1"/>
</dbReference>
<evidence type="ECO:0000256" key="5">
    <source>
        <dbReference type="ARBA" id="ARBA00060736"/>
    </source>
</evidence>
<dbReference type="EMBL" id="JAEPRD010000114">
    <property type="protein sequence ID" value="KAG2198278.1"/>
    <property type="molecule type" value="Genomic_DNA"/>
</dbReference>
<dbReference type="AlphaFoldDB" id="A0A8H7UZY6"/>
<feature type="region of interest" description="Disordered" evidence="8">
    <location>
        <begin position="78"/>
        <end position="130"/>
    </location>
</feature>
<keyword evidence="3" id="KW-0677">Repeat</keyword>
<dbReference type="SUPFAM" id="SSF48371">
    <property type="entry name" value="ARM repeat"/>
    <property type="match status" value="1"/>
</dbReference>
<feature type="repeat" description="Pumilio" evidence="7">
    <location>
        <begin position="735"/>
        <end position="770"/>
    </location>
</feature>
<dbReference type="InterPro" id="IPR001313">
    <property type="entry name" value="Pumilio_RNA-bd_rpt"/>
</dbReference>
<dbReference type="InterPro" id="IPR016024">
    <property type="entry name" value="ARM-type_fold"/>
</dbReference>
<feature type="compositionally biased region" description="Low complexity" evidence="8">
    <location>
        <begin position="96"/>
        <end position="107"/>
    </location>
</feature>
<evidence type="ECO:0000259" key="9">
    <source>
        <dbReference type="PROSITE" id="PS50303"/>
    </source>
</evidence>
<feature type="repeat" description="Pumilio" evidence="7">
    <location>
        <begin position="591"/>
        <end position="626"/>
    </location>
</feature>
<accession>A0A8H7UZY6</accession>
<feature type="compositionally biased region" description="Polar residues" evidence="8">
    <location>
        <begin position="355"/>
        <end position="364"/>
    </location>
</feature>
<feature type="compositionally biased region" description="Polar residues" evidence="8">
    <location>
        <begin position="78"/>
        <end position="88"/>
    </location>
</feature>